<proteinExistence type="predicted"/>
<dbReference type="AlphaFoldDB" id="A0A1I0N5H7"/>
<dbReference type="InterPro" id="IPR036388">
    <property type="entry name" value="WH-like_DNA-bd_sf"/>
</dbReference>
<dbReference type="Gene3D" id="1.10.10.10">
    <property type="entry name" value="Winged helix-like DNA-binding domain superfamily/Winged helix DNA-binding domain"/>
    <property type="match status" value="1"/>
</dbReference>
<accession>A0A1I0N5H7</accession>
<gene>
    <name evidence="1" type="ORF">SAMN04487945_0579</name>
</gene>
<protein>
    <submittedName>
        <fullName evidence="1">DNA-binding transcriptional regulator, ArsR family</fullName>
    </submittedName>
</protein>
<dbReference type="InterPro" id="IPR036390">
    <property type="entry name" value="WH_DNA-bd_sf"/>
</dbReference>
<dbReference type="GO" id="GO:0003677">
    <property type="term" value="F:DNA binding"/>
    <property type="evidence" value="ECO:0007669"/>
    <property type="project" value="UniProtKB-KW"/>
</dbReference>
<dbReference type="SUPFAM" id="SSF46785">
    <property type="entry name" value="Winged helix' DNA-binding domain"/>
    <property type="match status" value="1"/>
</dbReference>
<dbReference type="EMBL" id="FOJA01000001">
    <property type="protein sequence ID" value="SEV95609.1"/>
    <property type="molecule type" value="Genomic_DNA"/>
</dbReference>
<dbReference type="Proteomes" id="UP000198518">
    <property type="component" value="Unassembled WGS sequence"/>
</dbReference>
<dbReference type="RefSeq" id="WP_089667890.1">
    <property type="nucleotide sequence ID" value="NZ_FOJA01000001.1"/>
</dbReference>
<reference evidence="1 2" key="1">
    <citation type="submission" date="2016-10" db="EMBL/GenBank/DDBJ databases">
        <authorList>
            <person name="de Groot N.N."/>
        </authorList>
    </citation>
    <scope>NUCLEOTIDE SEQUENCE [LARGE SCALE GENOMIC DNA]</scope>
    <source>
        <strain evidence="1 2">CGMCC 1.5337</strain>
    </source>
</reference>
<name>A0A1I0N5H7_9EURY</name>
<sequence>MGDGDDALDRALDALGDRYRRRLLARLHDAAPSVGVRVTDVDSDDVPPNVHHVHLPKLEQHGYVETTYDSQLAYRGDDFGEVAAVMRVLESNASEFPGDWP</sequence>
<dbReference type="OrthoDB" id="174098at2157"/>
<evidence type="ECO:0000313" key="1">
    <source>
        <dbReference type="EMBL" id="SEV95609.1"/>
    </source>
</evidence>
<keyword evidence="1" id="KW-0238">DNA-binding</keyword>
<evidence type="ECO:0000313" key="2">
    <source>
        <dbReference type="Proteomes" id="UP000198518"/>
    </source>
</evidence>
<keyword evidence="2" id="KW-1185">Reference proteome</keyword>
<organism evidence="1 2">
    <name type="scientific">Halobacterium jilantaiense</name>
    <dbReference type="NCBI Taxonomy" id="355548"/>
    <lineage>
        <taxon>Archaea</taxon>
        <taxon>Methanobacteriati</taxon>
        <taxon>Methanobacteriota</taxon>
        <taxon>Stenosarchaea group</taxon>
        <taxon>Halobacteria</taxon>
        <taxon>Halobacteriales</taxon>
        <taxon>Halobacteriaceae</taxon>
        <taxon>Halobacterium</taxon>
    </lineage>
</organism>
<dbReference type="STRING" id="355548.SAMN04487945_0579"/>